<feature type="compositionally biased region" description="Basic and acidic residues" evidence="2">
    <location>
        <begin position="94"/>
        <end position="119"/>
    </location>
</feature>
<evidence type="ECO:0000256" key="2">
    <source>
        <dbReference type="SAM" id="MobiDB-lite"/>
    </source>
</evidence>
<organism evidence="3 4">
    <name type="scientific">Diacronema lutheri</name>
    <name type="common">Unicellular marine alga</name>
    <name type="synonym">Monochrysis lutheri</name>
    <dbReference type="NCBI Taxonomy" id="2081491"/>
    <lineage>
        <taxon>Eukaryota</taxon>
        <taxon>Haptista</taxon>
        <taxon>Haptophyta</taxon>
        <taxon>Pavlovophyceae</taxon>
        <taxon>Pavlovales</taxon>
        <taxon>Pavlovaceae</taxon>
        <taxon>Diacronema</taxon>
    </lineage>
</organism>
<feature type="region of interest" description="Disordered" evidence="2">
    <location>
        <begin position="94"/>
        <end position="120"/>
    </location>
</feature>
<gene>
    <name evidence="3" type="ORF">KFE25_008465</name>
</gene>
<dbReference type="OrthoDB" id="2020926at2759"/>
<dbReference type="Proteomes" id="UP000751190">
    <property type="component" value="Unassembled WGS sequence"/>
</dbReference>
<protein>
    <submittedName>
        <fullName evidence="3">Uncharacterized protein</fullName>
    </submittedName>
</protein>
<feature type="region of interest" description="Disordered" evidence="2">
    <location>
        <begin position="469"/>
        <end position="501"/>
    </location>
</feature>
<proteinExistence type="predicted"/>
<keyword evidence="4" id="KW-1185">Reference proteome</keyword>
<feature type="compositionally biased region" description="Basic and acidic residues" evidence="2">
    <location>
        <begin position="19"/>
        <end position="37"/>
    </location>
</feature>
<dbReference type="AlphaFoldDB" id="A0A8J5X8M5"/>
<reference evidence="3" key="1">
    <citation type="submission" date="2021-05" db="EMBL/GenBank/DDBJ databases">
        <title>The genome of the haptophyte Pavlova lutheri (Diacronema luteri, Pavlovales) - a model for lipid biosynthesis in eukaryotic algae.</title>
        <authorList>
            <person name="Hulatt C.J."/>
            <person name="Posewitz M.C."/>
        </authorList>
    </citation>
    <scope>NUCLEOTIDE SEQUENCE</scope>
    <source>
        <strain evidence="3">NIVA-4/92</strain>
    </source>
</reference>
<keyword evidence="1" id="KW-0175">Coiled coil</keyword>
<feature type="region of interest" description="Disordered" evidence="2">
    <location>
        <begin position="14"/>
        <end position="37"/>
    </location>
</feature>
<comment type="caution">
    <text evidence="3">The sequence shown here is derived from an EMBL/GenBank/DDBJ whole genome shotgun (WGS) entry which is preliminary data.</text>
</comment>
<evidence type="ECO:0000256" key="1">
    <source>
        <dbReference type="SAM" id="Coils"/>
    </source>
</evidence>
<feature type="coiled-coil region" evidence="1">
    <location>
        <begin position="296"/>
        <end position="323"/>
    </location>
</feature>
<evidence type="ECO:0000313" key="3">
    <source>
        <dbReference type="EMBL" id="KAG8458668.1"/>
    </source>
</evidence>
<feature type="coiled-coil region" evidence="1">
    <location>
        <begin position="215"/>
        <end position="242"/>
    </location>
</feature>
<evidence type="ECO:0000313" key="4">
    <source>
        <dbReference type="Proteomes" id="UP000751190"/>
    </source>
</evidence>
<dbReference type="EMBL" id="JAGTXO010000049">
    <property type="protein sequence ID" value="KAG8458668.1"/>
    <property type="molecule type" value="Genomic_DNA"/>
</dbReference>
<name>A0A8J5X8M5_DIALT</name>
<accession>A0A8J5X8M5</accession>
<sequence>MLRKARRAIESLQAEVEDEKTRQQEARERLGAIEDDRDRALRETSELEAELAAVRAQLAAHGGDASAFAGERDRFAEQLRDAISARERAERALAAEQDAARHARAEAEGARGALEEARRATAGAERALEHQRAAAADLERARGAADARAADLAARVAALEDERAGLLAQADAAVQGAILARRTELAADGLLEQLGPLHSSLAVGLVLSDAASAHAEERDGELARLRAALHDAQARWREAEATSAQLGAVLRAQAEHSRAQDEAAARLDARLRAQEGALAEQLARVRQREALLAARIASQRRALDEAEASARELRAKLDDERAAARVSERLLMQTAREADGAAAGLAASGDGRSHAEARAARAEEAYARGLRDMGRRLAALDAELAARARGGATAATSSADEHATLLGRMRGLVDDLGASVRRAEGAAETAVPRLQMWEATVARAERVVARARAGPVPLGAARAAPAAATAGRAERARRPSGTRLAADRATRACADGGAPPSDSERILGEACAALQLADARELLPLLSRLAATVGQLPQLEACADAFAAAWEAHISAYARSGPGEQQRARAHDGDVSLPPPDELRRALAGWSADVALAQTLTSLRAQLVAALRSRPDAPAPARAAPAAAKAGARAHGAAAQAAPELWGADEIVAAVRELVAFERSISEHLSMRPHLAPGGGAPLVSRGQSVGAWCIDGVHELVGLEQRLLSSARTFSAAQANIAAAPAHFVHRAVALFQRLFDVPELDDLFERIWQVHLLHADAHALHVAVCAALGVPEDTPVSHALKLLQDVAPTAPN</sequence>